<gene>
    <name evidence="1" type="ORF">DS742_11760</name>
</gene>
<evidence type="ECO:0000313" key="1">
    <source>
        <dbReference type="EMBL" id="RFZ78780.1"/>
    </source>
</evidence>
<proteinExistence type="predicted"/>
<evidence type="ECO:0000313" key="2">
    <source>
        <dbReference type="Proteomes" id="UP000260680"/>
    </source>
</evidence>
<protein>
    <submittedName>
        <fullName evidence="1">Uncharacterized protein</fullName>
    </submittedName>
</protein>
<reference evidence="1 2" key="1">
    <citation type="submission" date="2018-07" db="EMBL/GenBank/DDBJ databases">
        <title>New species, Clostridium PI-S10-A1B.</title>
        <authorList>
            <person name="Krishna G."/>
            <person name="Summeta K."/>
            <person name="Shikha S."/>
            <person name="Prabhu P.B."/>
            <person name="Suresh K."/>
        </authorList>
    </citation>
    <scope>NUCLEOTIDE SEQUENCE [LARGE SCALE GENOMIC DNA]</scope>
    <source>
        <strain evidence="1 2">PI-S10-A1B</strain>
    </source>
</reference>
<dbReference type="EMBL" id="QOHO01000031">
    <property type="protein sequence ID" value="RFZ78780.1"/>
    <property type="molecule type" value="Genomic_DNA"/>
</dbReference>
<organism evidence="1 2">
    <name type="scientific">Lacrimispora amygdalina</name>
    <dbReference type="NCBI Taxonomy" id="253257"/>
    <lineage>
        <taxon>Bacteria</taxon>
        <taxon>Bacillati</taxon>
        <taxon>Bacillota</taxon>
        <taxon>Clostridia</taxon>
        <taxon>Lachnospirales</taxon>
        <taxon>Lachnospiraceae</taxon>
        <taxon>Lacrimispora</taxon>
    </lineage>
</organism>
<sequence length="62" mass="7250">MKREAKKKYDWDIQVISFRSIPVRTDGMRCDVILKDEGVDIVEVRDRLNDNKLSWVSVVGIN</sequence>
<dbReference type="Proteomes" id="UP000260680">
    <property type="component" value="Unassembled WGS sequence"/>
</dbReference>
<name>A0A3E2ND17_9FIRM</name>
<comment type="caution">
    <text evidence="1">The sequence shown here is derived from an EMBL/GenBank/DDBJ whole genome shotgun (WGS) entry which is preliminary data.</text>
</comment>
<dbReference type="AlphaFoldDB" id="A0A3E2ND17"/>
<accession>A0A3E2ND17</accession>